<keyword evidence="5 6" id="KW-0472">Membrane</keyword>
<dbReference type="Gene3D" id="1.20.1250.20">
    <property type="entry name" value="MFS general substrate transporter like domains"/>
    <property type="match status" value="2"/>
</dbReference>
<keyword evidence="3 6" id="KW-0812">Transmembrane</keyword>
<evidence type="ECO:0000313" key="8">
    <source>
        <dbReference type="EMBL" id="CEO52040.1"/>
    </source>
</evidence>
<name>A0A0B7KAV0_BIOOC</name>
<feature type="transmembrane region" description="Helical" evidence="6">
    <location>
        <begin position="244"/>
        <end position="265"/>
    </location>
</feature>
<dbReference type="AlphaFoldDB" id="A0A0B7KAV0"/>
<evidence type="ECO:0000256" key="5">
    <source>
        <dbReference type="ARBA" id="ARBA00023136"/>
    </source>
</evidence>
<dbReference type="InterPro" id="IPR011701">
    <property type="entry name" value="MFS"/>
</dbReference>
<dbReference type="PROSITE" id="PS50850">
    <property type="entry name" value="MFS"/>
    <property type="match status" value="1"/>
</dbReference>
<dbReference type="FunFam" id="1.20.1250.20:FF:000196">
    <property type="entry name" value="MFS toxin efflux pump (AflT)"/>
    <property type="match status" value="1"/>
</dbReference>
<sequence>MSESSDVEAASKAEAKQAASITESSAEEYELTGLPLVLVIAGLGLAIFLMSLDSSIIATAIPRITADFNSTSDMGWYGSAYSFAMCALQPMAGKLFSKFPLKSDLRDSTYQTQKATFLACLSVFELGSLLCALAVNSPMLIVGRAIAGAEAAGCFTGAFCIVAVSLPLEKRPFFVGILQSTFGIATIIGPILGGAFTQHVTWRWCFWINLPLGAATILAIVFCFKPPQDSSKEAPSVLRRLQDLDFAGAVLFAGAIVMVLLALQWGGTAYAWRSATIIGLFLGGAGLGLVFGLWQWHKGDDAMIPPRLMTERTQFFACMTEFFAMGSVYISIYYLPTWFQVVKGASPTKSGLMYLPLALSDVLSATLTGASLKWLGYPNPYAILGTALMCVASGLFSTFDLDTPHQQWIPFQVLQGLGIGMMLSMPYVAIQTVLEPADIPVGTSLLQSFQYFGAAVYLAVAECIFENKLVEQLHSSGLEQREIEALLNAGSAEVRNVVSEEQLSGVLHAYNFAMTNTFYVATSVAGVAFFLSFGMRWRSVKPPKP</sequence>
<feature type="transmembrane region" description="Helical" evidence="6">
    <location>
        <begin position="36"/>
        <end position="62"/>
    </location>
</feature>
<feature type="transmembrane region" description="Helical" evidence="6">
    <location>
        <begin position="117"/>
        <end position="135"/>
    </location>
</feature>
<evidence type="ECO:0000256" key="4">
    <source>
        <dbReference type="ARBA" id="ARBA00022989"/>
    </source>
</evidence>
<keyword evidence="4 6" id="KW-1133">Transmembrane helix</keyword>
<evidence type="ECO:0000256" key="6">
    <source>
        <dbReference type="SAM" id="Phobius"/>
    </source>
</evidence>
<feature type="transmembrane region" description="Helical" evidence="6">
    <location>
        <begin position="381"/>
        <end position="399"/>
    </location>
</feature>
<dbReference type="PANTHER" id="PTHR23501:SF198">
    <property type="entry name" value="AZOLE RESISTANCE PROTEIN 1-RELATED"/>
    <property type="match status" value="1"/>
</dbReference>
<reference evidence="8" key="1">
    <citation type="submission" date="2015-01" db="EMBL/GenBank/DDBJ databases">
        <authorList>
            <person name="Durling Mikael"/>
        </authorList>
    </citation>
    <scope>NUCLEOTIDE SEQUENCE</scope>
</reference>
<keyword evidence="2" id="KW-0813">Transport</keyword>
<feature type="transmembrane region" description="Helical" evidence="6">
    <location>
        <begin position="411"/>
        <end position="430"/>
    </location>
</feature>
<feature type="transmembrane region" description="Helical" evidence="6">
    <location>
        <begin position="141"/>
        <end position="166"/>
    </location>
</feature>
<dbReference type="InterPro" id="IPR036259">
    <property type="entry name" value="MFS_trans_sf"/>
</dbReference>
<dbReference type="CDD" id="cd17502">
    <property type="entry name" value="MFS_Azr1_MDR_like"/>
    <property type="match status" value="1"/>
</dbReference>
<dbReference type="GO" id="GO:0005886">
    <property type="term" value="C:plasma membrane"/>
    <property type="evidence" value="ECO:0007669"/>
    <property type="project" value="TreeGrafter"/>
</dbReference>
<dbReference type="InterPro" id="IPR020846">
    <property type="entry name" value="MFS_dom"/>
</dbReference>
<dbReference type="Pfam" id="PF07690">
    <property type="entry name" value="MFS_1"/>
    <property type="match status" value="1"/>
</dbReference>
<feature type="transmembrane region" description="Helical" evidence="6">
    <location>
        <begin position="271"/>
        <end position="294"/>
    </location>
</feature>
<feature type="transmembrane region" description="Helical" evidence="6">
    <location>
        <begin position="315"/>
        <end position="335"/>
    </location>
</feature>
<comment type="subcellular location">
    <subcellularLocation>
        <location evidence="1">Membrane</location>
        <topology evidence="1">Multi-pass membrane protein</topology>
    </subcellularLocation>
</comment>
<feature type="transmembrane region" description="Helical" evidence="6">
    <location>
        <begin position="74"/>
        <end position="96"/>
    </location>
</feature>
<dbReference type="PANTHER" id="PTHR23501">
    <property type="entry name" value="MAJOR FACILITATOR SUPERFAMILY"/>
    <property type="match status" value="1"/>
</dbReference>
<dbReference type="EMBL" id="CDPU01000026">
    <property type="protein sequence ID" value="CEO52040.1"/>
    <property type="molecule type" value="Genomic_DNA"/>
</dbReference>
<dbReference type="SUPFAM" id="SSF103473">
    <property type="entry name" value="MFS general substrate transporter"/>
    <property type="match status" value="2"/>
</dbReference>
<evidence type="ECO:0000256" key="2">
    <source>
        <dbReference type="ARBA" id="ARBA00022448"/>
    </source>
</evidence>
<accession>A0A0B7KAV0</accession>
<feature type="transmembrane region" description="Helical" evidence="6">
    <location>
        <begin position="204"/>
        <end position="224"/>
    </location>
</feature>
<organism evidence="8">
    <name type="scientific">Bionectria ochroleuca</name>
    <name type="common">Gliocladium roseum</name>
    <dbReference type="NCBI Taxonomy" id="29856"/>
    <lineage>
        <taxon>Eukaryota</taxon>
        <taxon>Fungi</taxon>
        <taxon>Dikarya</taxon>
        <taxon>Ascomycota</taxon>
        <taxon>Pezizomycotina</taxon>
        <taxon>Sordariomycetes</taxon>
        <taxon>Hypocreomycetidae</taxon>
        <taxon>Hypocreales</taxon>
        <taxon>Bionectriaceae</taxon>
        <taxon>Clonostachys</taxon>
    </lineage>
</organism>
<feature type="domain" description="Major facilitator superfamily (MFS) profile" evidence="7">
    <location>
        <begin position="39"/>
        <end position="540"/>
    </location>
</feature>
<gene>
    <name evidence="8" type="ORF">BN869_000008098_1</name>
</gene>
<dbReference type="GO" id="GO:0022857">
    <property type="term" value="F:transmembrane transporter activity"/>
    <property type="evidence" value="ECO:0007669"/>
    <property type="project" value="InterPro"/>
</dbReference>
<feature type="transmembrane region" description="Helical" evidence="6">
    <location>
        <begin position="517"/>
        <end position="535"/>
    </location>
</feature>
<proteinExistence type="predicted"/>
<feature type="transmembrane region" description="Helical" evidence="6">
    <location>
        <begin position="173"/>
        <end position="192"/>
    </location>
</feature>
<evidence type="ECO:0000256" key="1">
    <source>
        <dbReference type="ARBA" id="ARBA00004141"/>
    </source>
</evidence>
<protein>
    <recommendedName>
        <fullName evidence="7">Major facilitator superfamily (MFS) profile domain-containing protein</fullName>
    </recommendedName>
</protein>
<evidence type="ECO:0000259" key="7">
    <source>
        <dbReference type="PROSITE" id="PS50850"/>
    </source>
</evidence>
<evidence type="ECO:0000256" key="3">
    <source>
        <dbReference type="ARBA" id="ARBA00022692"/>
    </source>
</evidence>